<dbReference type="InterPro" id="IPR012347">
    <property type="entry name" value="Ferritin-like"/>
</dbReference>
<dbReference type="InterPro" id="IPR007814">
    <property type="entry name" value="PaaA_PaaC"/>
</dbReference>
<protein>
    <submittedName>
        <fullName evidence="1">Ring-1,2-phenylacetyl-CoA epoxidase subunit PaaC</fullName>
        <ecNumber evidence="1">1.14.13.149</ecNumber>
    </submittedName>
</protein>
<dbReference type="InterPro" id="IPR052703">
    <property type="entry name" value="Aromatic_CoA_ox/epox"/>
</dbReference>
<dbReference type="NCBIfam" id="TIGR02158">
    <property type="entry name" value="PA_CoA_Oxy3"/>
    <property type="match status" value="1"/>
</dbReference>
<dbReference type="InterPro" id="IPR009078">
    <property type="entry name" value="Ferritin-like_SF"/>
</dbReference>
<gene>
    <name evidence="1" type="ORF">HNR10_005827</name>
</gene>
<dbReference type="EC" id="1.14.13.149" evidence="1"/>
<evidence type="ECO:0000313" key="2">
    <source>
        <dbReference type="Proteomes" id="UP000572051"/>
    </source>
</evidence>
<dbReference type="SUPFAM" id="SSF47240">
    <property type="entry name" value="Ferritin-like"/>
    <property type="match status" value="1"/>
</dbReference>
<reference evidence="1 2" key="1">
    <citation type="submission" date="2020-07" db="EMBL/GenBank/DDBJ databases">
        <title>Sequencing the genomes of 1000 actinobacteria strains.</title>
        <authorList>
            <person name="Klenk H.-P."/>
        </authorList>
    </citation>
    <scope>NUCLEOTIDE SEQUENCE [LARGE SCALE GENOMIC DNA]</scope>
    <source>
        <strain evidence="1 2">DSM 44442</strain>
    </source>
</reference>
<dbReference type="EMBL" id="JACCFS010000001">
    <property type="protein sequence ID" value="NYJ37946.1"/>
    <property type="molecule type" value="Genomic_DNA"/>
</dbReference>
<dbReference type="Proteomes" id="UP000572051">
    <property type="component" value="Unassembled WGS sequence"/>
</dbReference>
<keyword evidence="2" id="KW-1185">Reference proteome</keyword>
<evidence type="ECO:0000313" key="1">
    <source>
        <dbReference type="EMBL" id="NYJ37946.1"/>
    </source>
</evidence>
<dbReference type="PANTHER" id="PTHR30458:SF0">
    <property type="entry name" value="1,2-PHENYLACETYL-COA EPOXIDASE, SUBUNIT C"/>
    <property type="match status" value="1"/>
</dbReference>
<dbReference type="GO" id="GO:0097266">
    <property type="term" value="F:phenylacetyl-CoA 1,2-epoxidase activity"/>
    <property type="evidence" value="ECO:0007669"/>
    <property type="project" value="UniProtKB-EC"/>
</dbReference>
<dbReference type="PANTHER" id="PTHR30458">
    <property type="entry name" value="PHENYLACETIC ACID DEGRADATION PROTEIN PAA"/>
    <property type="match status" value="1"/>
</dbReference>
<dbReference type="GO" id="GO:0005829">
    <property type="term" value="C:cytosol"/>
    <property type="evidence" value="ECO:0007669"/>
    <property type="project" value="TreeGrafter"/>
</dbReference>
<dbReference type="AlphaFoldDB" id="A0A7Z0ETE7"/>
<dbReference type="Pfam" id="PF05138">
    <property type="entry name" value="PaaA_PaaC"/>
    <property type="match status" value="1"/>
</dbReference>
<sequence length="293" mass="31298">MSGDDHIYSVLAQEHGGDDRWAFGTGFTDALAGVDTTLPEGVDGDDLALYCQMLGDDALVQAQRLVHWVTDAPELEEEVALANIALDLLGQARLLLSRAGQADGTGRDEDRFAYWRGPAEFRNVHLAEAPRGDFARAVATLLVLSTARLAVFTRLVDSADPVLSAIAAKAVNELAYHREYAVSWTLRLGDGTPFSHERMAAAVADVWPLTGELFATHPVEARLAAQGAGVDPSTLADEVHGVLTQVLTTATLAAPAPFPEAAVAGRDGRHTPDLPPLLDELQGVAREHPEATW</sequence>
<dbReference type="GO" id="GO:0010124">
    <property type="term" value="P:phenylacetate catabolic process"/>
    <property type="evidence" value="ECO:0007669"/>
    <property type="project" value="InterPro"/>
</dbReference>
<dbReference type="PIRSF" id="PIRSF037834">
    <property type="entry name" value="PA_CoA_Oase3"/>
    <property type="match status" value="1"/>
</dbReference>
<dbReference type="RefSeq" id="WP_179829087.1">
    <property type="nucleotide sequence ID" value="NZ_JACCFS010000001.1"/>
</dbReference>
<name>A0A7Z0ETE7_9ACTN</name>
<dbReference type="Gene3D" id="1.20.1260.10">
    <property type="match status" value="1"/>
</dbReference>
<comment type="caution">
    <text evidence="1">The sequence shown here is derived from an EMBL/GenBank/DDBJ whole genome shotgun (WGS) entry which is preliminary data.</text>
</comment>
<dbReference type="InterPro" id="IPR011882">
    <property type="entry name" value="PaaC"/>
</dbReference>
<accession>A0A7Z0ETE7</accession>
<proteinExistence type="predicted"/>
<organism evidence="1 2">
    <name type="scientific">Nocardiopsis aegyptia</name>
    <dbReference type="NCBI Taxonomy" id="220378"/>
    <lineage>
        <taxon>Bacteria</taxon>
        <taxon>Bacillati</taxon>
        <taxon>Actinomycetota</taxon>
        <taxon>Actinomycetes</taxon>
        <taxon>Streptosporangiales</taxon>
        <taxon>Nocardiopsidaceae</taxon>
        <taxon>Nocardiopsis</taxon>
    </lineage>
</organism>
<keyword evidence="1" id="KW-0560">Oxidoreductase</keyword>